<proteinExistence type="predicted"/>
<evidence type="ECO:0000313" key="1">
    <source>
        <dbReference type="EMBL" id="OMF53678.1"/>
    </source>
</evidence>
<dbReference type="AlphaFoldDB" id="A0A1R1EPF9"/>
<keyword evidence="2" id="KW-1185">Reference proteome</keyword>
<name>A0A1R1EPF9_9BACL</name>
<accession>A0A1R1EPF9</accession>
<sequence length="184" mass="20651">MSNAISKFAAVLLAVVVMYIYPAAEASQRQDDLARIVVYNAVTQFVDAVRNKGYISPVMYEQFLEEIQATGNEFDVQMEHLHKKYHPEYIDAADPGTFQNKFSTVYDGYYTSDIMDHIFPNTTVAKDDESRIYKLTAGDFFKVTVKNVNRTAGTVMFDFVTGALTGEAAVIAFPYGGMVLNEDY</sequence>
<protein>
    <submittedName>
        <fullName evidence="1">Uncharacterized protein</fullName>
    </submittedName>
</protein>
<organism evidence="1 2">
    <name type="scientific">Paenibacillus rhizosphaerae</name>
    <dbReference type="NCBI Taxonomy" id="297318"/>
    <lineage>
        <taxon>Bacteria</taxon>
        <taxon>Bacillati</taxon>
        <taxon>Bacillota</taxon>
        <taxon>Bacilli</taxon>
        <taxon>Bacillales</taxon>
        <taxon>Paenibacillaceae</taxon>
        <taxon>Paenibacillus</taxon>
    </lineage>
</organism>
<evidence type="ECO:0000313" key="2">
    <source>
        <dbReference type="Proteomes" id="UP000187172"/>
    </source>
</evidence>
<dbReference type="STRING" id="297318.BK138_17780"/>
<dbReference type="Proteomes" id="UP000187172">
    <property type="component" value="Unassembled WGS sequence"/>
</dbReference>
<gene>
    <name evidence="1" type="ORF">BK138_17780</name>
</gene>
<comment type="caution">
    <text evidence="1">The sequence shown here is derived from an EMBL/GenBank/DDBJ whole genome shotgun (WGS) entry which is preliminary data.</text>
</comment>
<reference evidence="1 2" key="1">
    <citation type="submission" date="2016-11" db="EMBL/GenBank/DDBJ databases">
        <title>Paenibacillus species isolates.</title>
        <authorList>
            <person name="Beno S.M."/>
        </authorList>
    </citation>
    <scope>NUCLEOTIDE SEQUENCE [LARGE SCALE GENOMIC DNA]</scope>
    <source>
        <strain evidence="1 2">FSL R5-0378</strain>
    </source>
</reference>
<dbReference type="EMBL" id="MRTP01000004">
    <property type="protein sequence ID" value="OMF53678.1"/>
    <property type="molecule type" value="Genomic_DNA"/>
</dbReference>
<dbReference type="RefSeq" id="WP_076171311.1">
    <property type="nucleotide sequence ID" value="NZ_MRTP01000004.1"/>
</dbReference>